<accession>A0A4R1F500</accession>
<dbReference type="AlphaFoldDB" id="A0A4R1F500"/>
<reference evidence="1 2" key="1">
    <citation type="submission" date="2019-03" db="EMBL/GenBank/DDBJ databases">
        <title>Genomic Encyclopedia of Type Strains, Phase IV (KMG-IV): sequencing the most valuable type-strain genomes for metagenomic binning, comparative biology and taxonomic classification.</title>
        <authorList>
            <person name="Goeker M."/>
        </authorList>
    </citation>
    <scope>NUCLEOTIDE SEQUENCE [LARGE SCALE GENOMIC DNA]</scope>
    <source>
        <strain evidence="1 2">DSM 24830</strain>
    </source>
</reference>
<dbReference type="Gene3D" id="1.10.10.1130">
    <property type="entry name" value="Uncharacterised protein PF10982, DUF2789"/>
    <property type="match status" value="1"/>
</dbReference>
<keyword evidence="2" id="KW-1185">Reference proteome</keyword>
<dbReference type="RefSeq" id="WP_131905883.1">
    <property type="nucleotide sequence ID" value="NZ_BAAAFU010000004.1"/>
</dbReference>
<evidence type="ECO:0000313" key="2">
    <source>
        <dbReference type="Proteomes" id="UP000294887"/>
    </source>
</evidence>
<sequence>METSIHDMNALFAQLGLEESNESIENFIITHKPIPEDMELYEAEFWSKSQADFLKESIAEDSDWAVVVDHLNVLLRD</sequence>
<name>A0A4R1F500_9GAMM</name>
<dbReference type="Pfam" id="PF10982">
    <property type="entry name" value="DUF2789"/>
    <property type="match status" value="1"/>
</dbReference>
<organism evidence="1 2">
    <name type="scientific">Cocleimonas flava</name>
    <dbReference type="NCBI Taxonomy" id="634765"/>
    <lineage>
        <taxon>Bacteria</taxon>
        <taxon>Pseudomonadati</taxon>
        <taxon>Pseudomonadota</taxon>
        <taxon>Gammaproteobacteria</taxon>
        <taxon>Thiotrichales</taxon>
        <taxon>Thiotrichaceae</taxon>
        <taxon>Cocleimonas</taxon>
    </lineage>
</organism>
<dbReference type="OrthoDB" id="5828847at2"/>
<gene>
    <name evidence="1" type="ORF">EV695_2131</name>
</gene>
<proteinExistence type="predicted"/>
<comment type="caution">
    <text evidence="1">The sequence shown here is derived from an EMBL/GenBank/DDBJ whole genome shotgun (WGS) entry which is preliminary data.</text>
</comment>
<dbReference type="Proteomes" id="UP000294887">
    <property type="component" value="Unassembled WGS sequence"/>
</dbReference>
<dbReference type="InterPro" id="IPR038086">
    <property type="entry name" value="DUF2789_sf"/>
</dbReference>
<protein>
    <submittedName>
        <fullName evidence="1">Uncharacterized protein DUF2789</fullName>
    </submittedName>
</protein>
<dbReference type="InterPro" id="IPR021250">
    <property type="entry name" value="DUF2789"/>
</dbReference>
<dbReference type="EMBL" id="SMFQ01000003">
    <property type="protein sequence ID" value="TCJ87619.1"/>
    <property type="molecule type" value="Genomic_DNA"/>
</dbReference>
<evidence type="ECO:0000313" key="1">
    <source>
        <dbReference type="EMBL" id="TCJ87619.1"/>
    </source>
</evidence>